<reference evidence="4 5" key="1">
    <citation type="journal article" date="2018" name="Cell">
        <title>The Chara Genome: Secondary Complexity and Implications for Plant Terrestrialization.</title>
        <authorList>
            <person name="Nishiyama T."/>
            <person name="Sakayama H."/>
            <person name="Vries J.D."/>
            <person name="Buschmann H."/>
            <person name="Saint-Marcoux D."/>
            <person name="Ullrich K.K."/>
            <person name="Haas F.B."/>
            <person name="Vanderstraeten L."/>
            <person name="Becker D."/>
            <person name="Lang D."/>
            <person name="Vosolsobe S."/>
            <person name="Rombauts S."/>
            <person name="Wilhelmsson P.K.I."/>
            <person name="Janitza P."/>
            <person name="Kern R."/>
            <person name="Heyl A."/>
            <person name="Rumpler F."/>
            <person name="Villalobos L.I.A.C."/>
            <person name="Clay J.M."/>
            <person name="Skokan R."/>
            <person name="Toyoda A."/>
            <person name="Suzuki Y."/>
            <person name="Kagoshima H."/>
            <person name="Schijlen E."/>
            <person name="Tajeshwar N."/>
            <person name="Catarino B."/>
            <person name="Hetherington A.J."/>
            <person name="Saltykova A."/>
            <person name="Bonnot C."/>
            <person name="Breuninger H."/>
            <person name="Symeonidi A."/>
            <person name="Radhakrishnan G.V."/>
            <person name="Van Nieuwerburgh F."/>
            <person name="Deforce D."/>
            <person name="Chang C."/>
            <person name="Karol K.G."/>
            <person name="Hedrich R."/>
            <person name="Ulvskov P."/>
            <person name="Glockner G."/>
            <person name="Delwiche C.F."/>
            <person name="Petrasek J."/>
            <person name="Van de Peer Y."/>
            <person name="Friml J."/>
            <person name="Beilby M."/>
            <person name="Dolan L."/>
            <person name="Kohara Y."/>
            <person name="Sugano S."/>
            <person name="Fujiyama A."/>
            <person name="Delaux P.-M."/>
            <person name="Quint M."/>
            <person name="TheiBen G."/>
            <person name="Hagemann M."/>
            <person name="Harholt J."/>
            <person name="Dunand C."/>
            <person name="Zachgo S."/>
            <person name="Langdale J."/>
            <person name="Maumus F."/>
            <person name="Straeten D.V.D."/>
            <person name="Gould S.B."/>
            <person name="Rensing S.A."/>
        </authorList>
    </citation>
    <scope>NUCLEOTIDE SEQUENCE [LARGE SCALE GENOMIC DNA]</scope>
    <source>
        <strain evidence="4 5">S276</strain>
    </source>
</reference>
<dbReference type="PRINTS" id="PR00463">
    <property type="entry name" value="EP450I"/>
</dbReference>
<feature type="binding site" description="axial binding residue" evidence="1">
    <location>
        <position position="386"/>
    </location>
    <ligand>
        <name>heme</name>
        <dbReference type="ChEBI" id="CHEBI:30413"/>
    </ligand>
    <ligandPart>
        <name>Fe</name>
        <dbReference type="ChEBI" id="CHEBI:18248"/>
    </ligandPart>
</feature>
<dbReference type="Pfam" id="PF00067">
    <property type="entry name" value="p450"/>
    <property type="match status" value="1"/>
</dbReference>
<dbReference type="InterPro" id="IPR017972">
    <property type="entry name" value="Cyt_P450_CS"/>
</dbReference>
<dbReference type="Gene3D" id="1.10.630.10">
    <property type="entry name" value="Cytochrome P450"/>
    <property type="match status" value="1"/>
</dbReference>
<feature type="region of interest" description="Disordered" evidence="3">
    <location>
        <begin position="138"/>
        <end position="186"/>
    </location>
</feature>
<dbReference type="OrthoDB" id="1470350at2759"/>
<sequence length="448" mass="49643">MRTFDKVIGRSTSVLLKRLKSVSDGVEEIKISAWFNALAIDTVAESAIGIPFCSQEQSTGAEKDLLDALVSYVKVSDFGYEVDLVDKLEFLGCNVTLLRGLIALLALIPGTKRYRIRQNVLFIHKECQKIVASRGLAASGSHHGLHPPPPHPSSSSGKQGMEEVEERTSATQIKRSSEEGKKEGSWGTTTLTEDLLSVLTKVKIVPESAVDTKAEKKPLTSSQIASLVRELLVGGTETTGGTLACAVYIIDKYPQVKDKLRAEIDGWYVKKQRELQGEVELSDELIPDAIEIVQLPYLNQVVHEVLRVFPVLPVLGRQALHDCKLGEWFIPKGTVVEVPLCAMNYLPENFPDPEVFRPERFDPSCDEQKYRHPYVFLPFGLGPRMCLGKNLALLEVKTLLFLLYRHVDLRVVKDRVQLDANGNVALDVGATMKIKGGVYVTVHPRTAM</sequence>
<evidence type="ECO:0000256" key="1">
    <source>
        <dbReference type="PIRSR" id="PIRSR602401-1"/>
    </source>
</evidence>
<evidence type="ECO:0000313" key="5">
    <source>
        <dbReference type="Proteomes" id="UP000265515"/>
    </source>
</evidence>
<dbReference type="Proteomes" id="UP000265515">
    <property type="component" value="Unassembled WGS sequence"/>
</dbReference>
<dbReference type="STRING" id="69332.A0A388M428"/>
<dbReference type="InterPro" id="IPR001128">
    <property type="entry name" value="Cyt_P450"/>
</dbReference>
<name>A0A388M428_CHABU</name>
<keyword evidence="5" id="KW-1185">Reference proteome</keyword>
<proteinExistence type="inferred from homology"/>
<feature type="compositionally biased region" description="Basic and acidic residues" evidence="3">
    <location>
        <begin position="175"/>
        <end position="184"/>
    </location>
</feature>
<evidence type="ECO:0000313" key="4">
    <source>
        <dbReference type="EMBL" id="GBG89340.1"/>
    </source>
</evidence>
<dbReference type="InterPro" id="IPR002401">
    <property type="entry name" value="Cyt_P450_E_grp-I"/>
</dbReference>
<dbReference type="PROSITE" id="PS00086">
    <property type="entry name" value="CYTOCHROME_P450"/>
    <property type="match status" value="1"/>
</dbReference>
<dbReference type="GO" id="GO:0004497">
    <property type="term" value="F:monooxygenase activity"/>
    <property type="evidence" value="ECO:0007669"/>
    <property type="project" value="UniProtKB-KW"/>
</dbReference>
<protein>
    <recommendedName>
        <fullName evidence="6">Cytochrome P450</fullName>
    </recommendedName>
</protein>
<keyword evidence="1 2" id="KW-0479">Metal-binding</keyword>
<comment type="similarity">
    <text evidence="2">Belongs to the cytochrome P450 family.</text>
</comment>
<evidence type="ECO:0008006" key="6">
    <source>
        <dbReference type="Google" id="ProtNLM"/>
    </source>
</evidence>
<dbReference type="GO" id="GO:0016705">
    <property type="term" value="F:oxidoreductase activity, acting on paired donors, with incorporation or reduction of molecular oxygen"/>
    <property type="evidence" value="ECO:0007669"/>
    <property type="project" value="InterPro"/>
</dbReference>
<dbReference type="AlphaFoldDB" id="A0A388M428"/>
<dbReference type="GO" id="GO:0005506">
    <property type="term" value="F:iron ion binding"/>
    <property type="evidence" value="ECO:0007669"/>
    <property type="project" value="InterPro"/>
</dbReference>
<gene>
    <name evidence="4" type="ORF">CBR_g49050</name>
</gene>
<dbReference type="Gramene" id="GBG89340">
    <property type="protein sequence ID" value="GBG89340"/>
    <property type="gene ID" value="CBR_g49050"/>
</dbReference>
<keyword evidence="2" id="KW-0503">Monooxygenase</keyword>
<evidence type="ECO:0000256" key="3">
    <source>
        <dbReference type="SAM" id="MobiDB-lite"/>
    </source>
</evidence>
<keyword evidence="1 2" id="KW-0408">Iron</keyword>
<dbReference type="OMA" id="ERWMREC"/>
<keyword evidence="1 2" id="KW-0349">Heme</keyword>
<comment type="caution">
    <text evidence="4">The sequence shown here is derived from an EMBL/GenBank/DDBJ whole genome shotgun (WGS) entry which is preliminary data.</text>
</comment>
<dbReference type="PANTHER" id="PTHR24301">
    <property type="entry name" value="THROMBOXANE-A SYNTHASE"/>
    <property type="match status" value="1"/>
</dbReference>
<accession>A0A388M428</accession>
<dbReference type="GO" id="GO:0020037">
    <property type="term" value="F:heme binding"/>
    <property type="evidence" value="ECO:0007669"/>
    <property type="project" value="InterPro"/>
</dbReference>
<dbReference type="SUPFAM" id="SSF48264">
    <property type="entry name" value="Cytochrome P450"/>
    <property type="match status" value="1"/>
</dbReference>
<comment type="cofactor">
    <cofactor evidence="1">
        <name>heme</name>
        <dbReference type="ChEBI" id="CHEBI:30413"/>
    </cofactor>
</comment>
<evidence type="ECO:0000256" key="2">
    <source>
        <dbReference type="RuleBase" id="RU000461"/>
    </source>
</evidence>
<dbReference type="PRINTS" id="PR00385">
    <property type="entry name" value="P450"/>
</dbReference>
<dbReference type="InterPro" id="IPR036396">
    <property type="entry name" value="Cyt_P450_sf"/>
</dbReference>
<organism evidence="4 5">
    <name type="scientific">Chara braunii</name>
    <name type="common">Braun's stonewort</name>
    <dbReference type="NCBI Taxonomy" id="69332"/>
    <lineage>
        <taxon>Eukaryota</taxon>
        <taxon>Viridiplantae</taxon>
        <taxon>Streptophyta</taxon>
        <taxon>Charophyceae</taxon>
        <taxon>Charales</taxon>
        <taxon>Characeae</taxon>
        <taxon>Chara</taxon>
    </lineage>
</organism>
<keyword evidence="2" id="KW-0560">Oxidoreductase</keyword>
<dbReference type="PANTHER" id="PTHR24301:SF2">
    <property type="entry name" value="THROMBOXANE-A SYNTHASE"/>
    <property type="match status" value="1"/>
</dbReference>
<dbReference type="EMBL" id="BFEA01000731">
    <property type="protein sequence ID" value="GBG89340.1"/>
    <property type="molecule type" value="Genomic_DNA"/>
</dbReference>